<sequence>MEALRHILVANELASYRESIAAVLRISLPDIEVFEADSGDLNREVLRLRPDLVICSRLTPLVEDRVPNWVELYPDCDPFSTFYVGGERSTREQVDLSDLLDAVSQARPAARTV</sequence>
<dbReference type="EMBL" id="CP045119">
    <property type="protein sequence ID" value="QIN81363.1"/>
    <property type="molecule type" value="Genomic_DNA"/>
</dbReference>
<dbReference type="KEGG" id="rub:GBA63_01040"/>
<proteinExistence type="predicted"/>
<evidence type="ECO:0008006" key="3">
    <source>
        <dbReference type="Google" id="ProtNLM"/>
    </source>
</evidence>
<dbReference type="RefSeq" id="WP_166172665.1">
    <property type="nucleotide sequence ID" value="NZ_CP045119.1"/>
</dbReference>
<organism evidence="1 2">
    <name type="scientific">Rubrobacter tropicus</name>
    <dbReference type="NCBI Taxonomy" id="2653851"/>
    <lineage>
        <taxon>Bacteria</taxon>
        <taxon>Bacillati</taxon>
        <taxon>Actinomycetota</taxon>
        <taxon>Rubrobacteria</taxon>
        <taxon>Rubrobacterales</taxon>
        <taxon>Rubrobacteraceae</taxon>
        <taxon>Rubrobacter</taxon>
    </lineage>
</organism>
<gene>
    <name evidence="1" type="ORF">GBA63_01040</name>
</gene>
<keyword evidence="2" id="KW-1185">Reference proteome</keyword>
<evidence type="ECO:0000313" key="1">
    <source>
        <dbReference type="EMBL" id="QIN81363.1"/>
    </source>
</evidence>
<reference evidence="1 2" key="1">
    <citation type="submission" date="2019-10" db="EMBL/GenBank/DDBJ databases">
        <title>Rubrobacter sp nov SCSIO 52090 isolated from a deep-sea sediment in the South China Sea.</title>
        <authorList>
            <person name="Chen R.W."/>
        </authorList>
    </citation>
    <scope>NUCLEOTIDE SEQUENCE [LARGE SCALE GENOMIC DNA]</scope>
    <source>
        <strain evidence="1 2">SCSIO 52909</strain>
    </source>
</reference>
<protein>
    <recommendedName>
        <fullName evidence="3">Response regulatory domain-containing protein</fullName>
    </recommendedName>
</protein>
<name>A0A6G8Q4I8_9ACTN</name>
<evidence type="ECO:0000313" key="2">
    <source>
        <dbReference type="Proteomes" id="UP000501452"/>
    </source>
</evidence>
<dbReference type="AlphaFoldDB" id="A0A6G8Q4I8"/>
<dbReference type="Proteomes" id="UP000501452">
    <property type="component" value="Chromosome"/>
</dbReference>
<accession>A0A6G8Q4I8</accession>